<dbReference type="CDD" id="cd03522">
    <property type="entry name" value="MoeA_like"/>
    <property type="match status" value="1"/>
</dbReference>
<dbReference type="InterPro" id="IPR036425">
    <property type="entry name" value="MoaB/Mog-like_dom_sf"/>
</dbReference>
<dbReference type="RefSeq" id="WP_161351174.1">
    <property type="nucleotide sequence ID" value="NZ_WTUX01000011.1"/>
</dbReference>
<comment type="caution">
    <text evidence="1">The sequence shown here is derived from an EMBL/GenBank/DDBJ whole genome shotgun (WGS) entry which is preliminary data.</text>
</comment>
<dbReference type="UniPathway" id="UPA00344"/>
<protein>
    <submittedName>
        <fullName evidence="1">Molybdopterin biosynthesis protein</fullName>
    </submittedName>
</protein>
<accession>A0A845M5T3</accession>
<gene>
    <name evidence="1" type="ORF">GQE99_08540</name>
</gene>
<dbReference type="EMBL" id="WTUX01000011">
    <property type="protein sequence ID" value="MZR13067.1"/>
    <property type="molecule type" value="Genomic_DNA"/>
</dbReference>
<organism evidence="1 2">
    <name type="scientific">Maritimibacter harenae</name>
    <dbReference type="NCBI Taxonomy" id="2606218"/>
    <lineage>
        <taxon>Bacteria</taxon>
        <taxon>Pseudomonadati</taxon>
        <taxon>Pseudomonadota</taxon>
        <taxon>Alphaproteobacteria</taxon>
        <taxon>Rhodobacterales</taxon>
        <taxon>Roseobacteraceae</taxon>
        <taxon>Maritimibacter</taxon>
    </lineage>
</organism>
<name>A0A845M5T3_9RHOB</name>
<evidence type="ECO:0000313" key="2">
    <source>
        <dbReference type="Proteomes" id="UP000467322"/>
    </source>
</evidence>
<dbReference type="Gene3D" id="3.40.980.10">
    <property type="entry name" value="MoaB/Mog-like domain"/>
    <property type="match status" value="1"/>
</dbReference>
<evidence type="ECO:0000313" key="1">
    <source>
        <dbReference type="EMBL" id="MZR13067.1"/>
    </source>
</evidence>
<dbReference type="AlphaFoldDB" id="A0A845M5T3"/>
<dbReference type="Proteomes" id="UP000467322">
    <property type="component" value="Unassembled WGS sequence"/>
</dbReference>
<dbReference type="SUPFAM" id="SSF53218">
    <property type="entry name" value="Molybdenum cofactor biosynthesis proteins"/>
    <property type="match status" value="1"/>
</dbReference>
<proteinExistence type="predicted"/>
<keyword evidence="2" id="KW-1185">Reference proteome</keyword>
<sequence>MEFGAVPVTQAAGAVLAHSVALPDGKLKKGRVLSPDEVARLEAAGITRVTVARLGPDDMGEDEAALMLARALVEGGQGLRLSKPFTGRVNIHATGVGLARLDVERLHAVNAVDEMVTLATVPAWHRMGEGGMVGTVKVISYGAPRASVEKAAEIGRGAVTLAPVVTPDATLIVTTHDAGSSEETGKGLKAIEGRLDALGMQLRATERVAHDADAVAEAIGRAIGAMVLILTASATSDPRDVGPDAVRLAGGQVTRFGMPVDPGNLLFYGTLGDGRPVIGLPGCARSPALNGADWVLERLAAGHPPDRTEIGRMGVGGLLKEIPTRKQPRAG</sequence>
<reference evidence="1 2" key="1">
    <citation type="submission" date="2019-12" db="EMBL/GenBank/DDBJ databases">
        <title>Maritimibacter sp. nov. sp. isolated from sea sand.</title>
        <authorList>
            <person name="Kim J."/>
            <person name="Jeong S.E."/>
            <person name="Jung H.S."/>
            <person name="Jeon C.O."/>
        </authorList>
    </citation>
    <scope>NUCLEOTIDE SEQUENCE [LARGE SCALE GENOMIC DNA]</scope>
    <source>
        <strain evidence="1 2">DP07</strain>
    </source>
</reference>